<dbReference type="GO" id="GO:0003677">
    <property type="term" value="F:DNA binding"/>
    <property type="evidence" value="ECO:0007669"/>
    <property type="project" value="UniProtKB-KW"/>
</dbReference>
<evidence type="ECO:0000256" key="1">
    <source>
        <dbReference type="ARBA" id="ARBA00023015"/>
    </source>
</evidence>
<dbReference type="InterPro" id="IPR036286">
    <property type="entry name" value="LexA/Signal_pep-like_sf"/>
</dbReference>
<dbReference type="RefSeq" id="WP_074300453.1">
    <property type="nucleotide sequence ID" value="NZ_FSRU01000002.1"/>
</dbReference>
<keyword evidence="2" id="KW-0238">DNA-binding</keyword>
<evidence type="ECO:0000259" key="4">
    <source>
        <dbReference type="PROSITE" id="PS50943"/>
    </source>
</evidence>
<evidence type="ECO:0000256" key="2">
    <source>
        <dbReference type="ARBA" id="ARBA00023125"/>
    </source>
</evidence>
<dbReference type="Pfam" id="PF01381">
    <property type="entry name" value="HTH_3"/>
    <property type="match status" value="1"/>
</dbReference>
<dbReference type="SUPFAM" id="SSF47413">
    <property type="entry name" value="lambda repressor-like DNA-binding domains"/>
    <property type="match status" value="1"/>
</dbReference>
<dbReference type="OrthoDB" id="9791537at2"/>
<dbReference type="AlphaFoldDB" id="A0A1N6L0U0"/>
<name>A0A1N6L0U0_9BURK</name>
<protein>
    <submittedName>
        <fullName evidence="5">Phage repressor protein C, contains Cro/C1-type HTH and peptisase s24 domains</fullName>
    </submittedName>
</protein>
<dbReference type="EMBL" id="FSRU01000002">
    <property type="protein sequence ID" value="SIO62286.1"/>
    <property type="molecule type" value="Genomic_DNA"/>
</dbReference>
<sequence length="221" mass="25018">MSTLPERIQIVLDETGLEQTELADAAGATKGTVNQWLSRRIKKLRFEYAEAIEKKFGYSVKWLITGKGEKKVTEVGQRSEFDPTSLPGRQRIPVVGMTQLGDKGFWAEIESPVGHGDGYLEFPSREKAYGLRCKGDSMMPRIRDGEFVIVEPDHAVQSGDEVLIKAVDGRVMIKTFLYSRDGRKYFMSVNEEHGRISFEDAEIEQLHYVAAIVKASMWRPE</sequence>
<evidence type="ECO:0000313" key="6">
    <source>
        <dbReference type="Proteomes" id="UP000185151"/>
    </source>
</evidence>
<keyword evidence="3" id="KW-0804">Transcription</keyword>
<dbReference type="PANTHER" id="PTHR40661">
    <property type="match status" value="1"/>
</dbReference>
<reference evidence="5 6" key="1">
    <citation type="submission" date="2016-11" db="EMBL/GenBank/DDBJ databases">
        <authorList>
            <person name="Jaros S."/>
            <person name="Januszkiewicz K."/>
            <person name="Wedrychowicz H."/>
        </authorList>
    </citation>
    <scope>NUCLEOTIDE SEQUENCE [LARGE SCALE GENOMIC DNA]</scope>
    <source>
        <strain evidence="5 6">GAS95</strain>
    </source>
</reference>
<keyword evidence="6" id="KW-1185">Reference proteome</keyword>
<dbReference type="Gene3D" id="2.10.109.10">
    <property type="entry name" value="Umud Fragment, subunit A"/>
    <property type="match status" value="1"/>
</dbReference>
<dbReference type="InterPro" id="IPR010982">
    <property type="entry name" value="Lambda_DNA-bd_dom_sf"/>
</dbReference>
<evidence type="ECO:0000313" key="5">
    <source>
        <dbReference type="EMBL" id="SIO62286.1"/>
    </source>
</evidence>
<dbReference type="CDD" id="cd00093">
    <property type="entry name" value="HTH_XRE"/>
    <property type="match status" value="1"/>
</dbReference>
<evidence type="ECO:0000256" key="3">
    <source>
        <dbReference type="ARBA" id="ARBA00023163"/>
    </source>
</evidence>
<dbReference type="Proteomes" id="UP000185151">
    <property type="component" value="Unassembled WGS sequence"/>
</dbReference>
<dbReference type="InterPro" id="IPR015927">
    <property type="entry name" value="Peptidase_S24_S26A/B/C"/>
</dbReference>
<dbReference type="Pfam" id="PF00717">
    <property type="entry name" value="Peptidase_S24"/>
    <property type="match status" value="1"/>
</dbReference>
<dbReference type="PROSITE" id="PS50943">
    <property type="entry name" value="HTH_CROC1"/>
    <property type="match status" value="1"/>
</dbReference>
<dbReference type="SMART" id="SM00530">
    <property type="entry name" value="HTH_XRE"/>
    <property type="match status" value="1"/>
</dbReference>
<feature type="domain" description="HTH cro/C1-type" evidence="4">
    <location>
        <begin position="8"/>
        <end position="63"/>
    </location>
</feature>
<keyword evidence="1" id="KW-0805">Transcription regulation</keyword>
<dbReference type="SUPFAM" id="SSF51306">
    <property type="entry name" value="LexA/Signal peptidase"/>
    <property type="match status" value="1"/>
</dbReference>
<dbReference type="CDD" id="cd06529">
    <property type="entry name" value="S24_LexA-like"/>
    <property type="match status" value="1"/>
</dbReference>
<gene>
    <name evidence="5" type="ORF">SAMN05444165_5491</name>
</gene>
<dbReference type="PANTHER" id="PTHR40661:SF3">
    <property type="entry name" value="FELS-1 PROPHAGE TRANSCRIPTIONAL REGULATOR"/>
    <property type="match status" value="1"/>
</dbReference>
<dbReference type="Gene3D" id="1.10.260.40">
    <property type="entry name" value="lambda repressor-like DNA-binding domains"/>
    <property type="match status" value="1"/>
</dbReference>
<organism evidence="5 6">
    <name type="scientific">Paraburkholderia phenazinium</name>
    <dbReference type="NCBI Taxonomy" id="60549"/>
    <lineage>
        <taxon>Bacteria</taxon>
        <taxon>Pseudomonadati</taxon>
        <taxon>Pseudomonadota</taxon>
        <taxon>Betaproteobacteria</taxon>
        <taxon>Burkholderiales</taxon>
        <taxon>Burkholderiaceae</taxon>
        <taxon>Paraburkholderia</taxon>
    </lineage>
</organism>
<dbReference type="InterPro" id="IPR001387">
    <property type="entry name" value="Cro/C1-type_HTH"/>
</dbReference>
<accession>A0A1N6L0U0</accession>
<dbReference type="InterPro" id="IPR039418">
    <property type="entry name" value="LexA-like"/>
</dbReference>
<proteinExistence type="predicted"/>